<dbReference type="Gene3D" id="2.60.120.260">
    <property type="entry name" value="Galactose-binding domain-like"/>
    <property type="match status" value="1"/>
</dbReference>
<dbReference type="Pfam" id="PF13313">
    <property type="entry name" value="DUF4082"/>
    <property type="match status" value="1"/>
</dbReference>
<comment type="caution">
    <text evidence="3">The sequence shown here is derived from an EMBL/GenBank/DDBJ whole genome shotgun (WGS) entry which is preliminary data.</text>
</comment>
<dbReference type="Pfam" id="PF00754">
    <property type="entry name" value="F5_F8_type_C"/>
    <property type="match status" value="1"/>
</dbReference>
<dbReference type="Pfam" id="PF14885">
    <property type="entry name" value="GHL15"/>
    <property type="match status" value="1"/>
</dbReference>
<evidence type="ECO:0000259" key="2">
    <source>
        <dbReference type="PROSITE" id="PS50022"/>
    </source>
</evidence>
<dbReference type="RefSeq" id="WP_116059891.1">
    <property type="nucleotide sequence ID" value="NZ_QRDZ01000004.1"/>
</dbReference>
<evidence type="ECO:0000313" key="3">
    <source>
        <dbReference type="EMBL" id="RED85470.1"/>
    </source>
</evidence>
<dbReference type="Proteomes" id="UP000256977">
    <property type="component" value="Unassembled WGS sequence"/>
</dbReference>
<dbReference type="PROSITE" id="PS50022">
    <property type="entry name" value="FA58C_3"/>
    <property type="match status" value="1"/>
</dbReference>
<dbReference type="EMBL" id="QRDZ01000004">
    <property type="protein sequence ID" value="RED85470.1"/>
    <property type="molecule type" value="Genomic_DNA"/>
</dbReference>
<dbReference type="AlphaFoldDB" id="A0A3D9KGQ2"/>
<dbReference type="SUPFAM" id="SSF49785">
    <property type="entry name" value="Galactose-binding domain-like"/>
    <property type="match status" value="1"/>
</dbReference>
<dbReference type="InterPro" id="IPR008979">
    <property type="entry name" value="Galactose-bd-like_sf"/>
</dbReference>
<feature type="region of interest" description="Disordered" evidence="1">
    <location>
        <begin position="746"/>
        <end position="771"/>
    </location>
</feature>
<feature type="compositionally biased region" description="Polar residues" evidence="1">
    <location>
        <begin position="762"/>
        <end position="771"/>
    </location>
</feature>
<name>A0A3D9KGQ2_9BACL</name>
<feature type="domain" description="F5/8 type C" evidence="2">
    <location>
        <begin position="587"/>
        <end position="749"/>
    </location>
</feature>
<gene>
    <name evidence="3" type="ORF">DFP98_104175</name>
</gene>
<sequence>MKDTHWISKFTIAVLIVGFVGGWLGSPGAYAEHGKPTAQKVADRDFPSIFQAWNKAEAGPGVTGNEVHDTAMHDLYFTSTQGLGLQWNDASPTNSDGDGLGTGFTSTSIAAATAKVQALHAENPNLVILTEIRYWAAWETYLPADHAWWKRKSDGSKIPAWQGEGMTIYYMDWDNAAFREHVANQAKAAVDTGLVDGIMIDCMAIDEFGDADADPNRVDLIARIRSKIGDKLLLINSNQLKRPNMAPYINGLYMEVWQSSTPEHMQLVSDTLKWAEEKTRSPKINALELWYDSNRNDLYKMRAVTTLSLTHGNGYALFADHNENPNPDHLHNWYDFWNADLGKPVAAGYQRADNELFQREFDKGTVIYNQKGNGTQTITFGQQRTRVSTGTTGTTFQVNDNDGDIFLYVGAPPNPLPGPAAAMQTDYYAASASSTQGNHNWYTQYTDGSAYTNMSWDNANNNLFRFSGQGISVFGEFGNNGGRIDLGGSYDAVLKWVAPAAGDIKIGASMRKEFGTDGDGVIVTVKKNNTVLWGPTLINGMTPTQLNLNQTVVAGDSILFIANKNNNLTGDQLRLRPFVKLYTGTTTPPPVTGNVALASKGATVTASTDNGVNFAASGAINGDRKGVNWGNGGGWSDGTSGAYPDWLQVNFGGNRTIEEIDVFTVQDNYAAPFELTPTMTFSQYGITAFDVQYWNGSAWATIPGGSVTGNDKVWRKFSFAPVTTDKIRVVVNNALNGYSRITELEAWTEPSPPPSSGSSESMFASVTGPQSQGDWTDKELGIVFSSSVAGKVTELKAYVASAAEAGAHTARIWKNSDGSLVGGPYTLNFSSTIGWQTFDIPDLNLLANTAYTLSISTGSDSGRYYAMKTNSMSSAGNNGSHLSWQAHAGVYGTTLGNRPTTQALYDANYMRDIVFVAN</sequence>
<dbReference type="InterPro" id="IPR029455">
    <property type="entry name" value="GHL15"/>
</dbReference>
<keyword evidence="4" id="KW-1185">Reference proteome</keyword>
<reference evidence="3 4" key="1">
    <citation type="submission" date="2018-07" db="EMBL/GenBank/DDBJ databases">
        <title>Genomic Encyclopedia of Type Strains, Phase III (KMG-III): the genomes of soil and plant-associated and newly described type strains.</title>
        <authorList>
            <person name="Whitman W."/>
        </authorList>
    </citation>
    <scope>NUCLEOTIDE SEQUENCE [LARGE SCALE GENOMIC DNA]</scope>
    <source>
        <strain evidence="3 4">CECT 7287</strain>
    </source>
</reference>
<accession>A0A3D9KGQ2</accession>
<dbReference type="InterPro" id="IPR000421">
    <property type="entry name" value="FA58C"/>
</dbReference>
<dbReference type="InterPro" id="IPR025141">
    <property type="entry name" value="DUF4082"/>
</dbReference>
<proteinExistence type="predicted"/>
<organism evidence="3 4">
    <name type="scientific">Cohnella phaseoli</name>
    <dbReference type="NCBI Taxonomy" id="456490"/>
    <lineage>
        <taxon>Bacteria</taxon>
        <taxon>Bacillati</taxon>
        <taxon>Bacillota</taxon>
        <taxon>Bacilli</taxon>
        <taxon>Bacillales</taxon>
        <taxon>Paenibacillaceae</taxon>
        <taxon>Cohnella</taxon>
    </lineage>
</organism>
<protein>
    <submittedName>
        <fullName evidence="3">F5/8 type C domain-containing protein</fullName>
    </submittedName>
</protein>
<evidence type="ECO:0000256" key="1">
    <source>
        <dbReference type="SAM" id="MobiDB-lite"/>
    </source>
</evidence>
<dbReference type="Gene3D" id="3.20.20.80">
    <property type="entry name" value="Glycosidases"/>
    <property type="match status" value="1"/>
</dbReference>
<evidence type="ECO:0000313" key="4">
    <source>
        <dbReference type="Proteomes" id="UP000256977"/>
    </source>
</evidence>
<dbReference type="OrthoDB" id="2497772at2"/>